<evidence type="ECO:0000313" key="2">
    <source>
        <dbReference type="Proteomes" id="UP000648352"/>
    </source>
</evidence>
<comment type="caution">
    <text evidence="1">The sequence shown here is derived from an EMBL/GenBank/DDBJ whole genome shotgun (WGS) entry which is preliminary data.</text>
</comment>
<protein>
    <submittedName>
        <fullName evidence="1">Acetoacetate decarboxylase family protein</fullName>
    </submittedName>
</protein>
<sequence>MSTSYPPEPWHLKGDFAVGVFTVPVRDLPADVLAQIPAGARPLTVAGRAVVGVAAVRYAPSGMLAYDELLVALPVMHRGRLSVNIPQIWVTSEASQAGGRALWGIPKLLMTARREASGRDLRALYRTDTRAILAETRAHAGLRMPGVWTLPLPTLQRRGAASIRSRNSIRGRVHAARTRWTFGSSLSWLQGRRPVLSAAITDAAVVFGVNLQR</sequence>
<dbReference type="InterPro" id="IPR023375">
    <property type="entry name" value="ADC_dom_sf"/>
</dbReference>
<dbReference type="SUPFAM" id="SSF160104">
    <property type="entry name" value="Acetoacetate decarboxylase-like"/>
    <property type="match status" value="1"/>
</dbReference>
<organism evidence="1 2">
    <name type="scientific">Microbacterium pullorum</name>
    <dbReference type="NCBI Taxonomy" id="2762236"/>
    <lineage>
        <taxon>Bacteria</taxon>
        <taxon>Bacillati</taxon>
        <taxon>Actinomycetota</taxon>
        <taxon>Actinomycetes</taxon>
        <taxon>Micrococcales</taxon>
        <taxon>Microbacteriaceae</taxon>
        <taxon>Microbacterium</taxon>
    </lineage>
</organism>
<dbReference type="InterPro" id="IPR010451">
    <property type="entry name" value="Acetoacetate_decarboxylase"/>
</dbReference>
<accession>A0ABR8S3Q6</accession>
<dbReference type="Proteomes" id="UP000648352">
    <property type="component" value="Unassembled WGS sequence"/>
</dbReference>
<gene>
    <name evidence="1" type="ORF">H9651_10695</name>
</gene>
<dbReference type="Pfam" id="PF06314">
    <property type="entry name" value="ADC"/>
    <property type="match status" value="1"/>
</dbReference>
<keyword evidence="2" id="KW-1185">Reference proteome</keyword>
<evidence type="ECO:0000313" key="1">
    <source>
        <dbReference type="EMBL" id="MBD7958108.1"/>
    </source>
</evidence>
<proteinExistence type="predicted"/>
<name>A0ABR8S3Q6_9MICO</name>
<dbReference type="Gene3D" id="2.40.400.10">
    <property type="entry name" value="Acetoacetate decarboxylase-like"/>
    <property type="match status" value="1"/>
</dbReference>
<dbReference type="RefSeq" id="WP_191719283.1">
    <property type="nucleotide sequence ID" value="NZ_JACSQP010000005.1"/>
</dbReference>
<dbReference type="EMBL" id="JACSQP010000005">
    <property type="protein sequence ID" value="MBD7958108.1"/>
    <property type="molecule type" value="Genomic_DNA"/>
</dbReference>
<reference evidence="1 2" key="1">
    <citation type="submission" date="2020-08" db="EMBL/GenBank/DDBJ databases">
        <title>A Genomic Blueprint of the Chicken Gut Microbiome.</title>
        <authorList>
            <person name="Gilroy R."/>
            <person name="Ravi A."/>
            <person name="Getino M."/>
            <person name="Pursley I."/>
            <person name="Horton D.L."/>
            <person name="Alikhan N.-F."/>
            <person name="Baker D."/>
            <person name="Gharbi K."/>
            <person name="Hall N."/>
            <person name="Watson M."/>
            <person name="Adriaenssens E.M."/>
            <person name="Foster-Nyarko E."/>
            <person name="Jarju S."/>
            <person name="Secka A."/>
            <person name="Antonio M."/>
            <person name="Oren A."/>
            <person name="Chaudhuri R."/>
            <person name="La Ragione R.M."/>
            <person name="Hildebrand F."/>
            <person name="Pallen M.J."/>
        </authorList>
    </citation>
    <scope>NUCLEOTIDE SEQUENCE [LARGE SCALE GENOMIC DNA]</scope>
    <source>
        <strain evidence="1 2">Sa4CUA7</strain>
    </source>
</reference>